<evidence type="ECO:0000313" key="2">
    <source>
        <dbReference type="Proteomes" id="UP000313359"/>
    </source>
</evidence>
<keyword evidence="2" id="KW-1185">Reference proteome</keyword>
<accession>A0A5C2S0H0</accession>
<evidence type="ECO:0000313" key="1">
    <source>
        <dbReference type="EMBL" id="RPD56800.1"/>
    </source>
</evidence>
<gene>
    <name evidence="1" type="ORF">L227DRAFT_244568</name>
</gene>
<organism evidence="1 2">
    <name type="scientific">Lentinus tigrinus ALCF2SS1-6</name>
    <dbReference type="NCBI Taxonomy" id="1328759"/>
    <lineage>
        <taxon>Eukaryota</taxon>
        <taxon>Fungi</taxon>
        <taxon>Dikarya</taxon>
        <taxon>Basidiomycota</taxon>
        <taxon>Agaricomycotina</taxon>
        <taxon>Agaricomycetes</taxon>
        <taxon>Polyporales</taxon>
        <taxon>Polyporaceae</taxon>
        <taxon>Lentinus</taxon>
    </lineage>
</organism>
<reference evidence="1" key="1">
    <citation type="journal article" date="2018" name="Genome Biol. Evol.">
        <title>Genomics and development of Lentinus tigrinus, a white-rot wood-decaying mushroom with dimorphic fruiting bodies.</title>
        <authorList>
            <person name="Wu B."/>
            <person name="Xu Z."/>
            <person name="Knudson A."/>
            <person name="Carlson A."/>
            <person name="Chen N."/>
            <person name="Kovaka S."/>
            <person name="LaButti K."/>
            <person name="Lipzen A."/>
            <person name="Pennachio C."/>
            <person name="Riley R."/>
            <person name="Schakwitz W."/>
            <person name="Umezawa K."/>
            <person name="Ohm R.A."/>
            <person name="Grigoriev I.V."/>
            <person name="Nagy L.G."/>
            <person name="Gibbons J."/>
            <person name="Hibbett D."/>
        </authorList>
    </citation>
    <scope>NUCLEOTIDE SEQUENCE [LARGE SCALE GENOMIC DNA]</scope>
    <source>
        <strain evidence="1">ALCF2SS1-6</strain>
    </source>
</reference>
<dbReference type="AlphaFoldDB" id="A0A5C2S0H0"/>
<protein>
    <submittedName>
        <fullName evidence="1">Uncharacterized protein</fullName>
    </submittedName>
</protein>
<dbReference type="Proteomes" id="UP000313359">
    <property type="component" value="Unassembled WGS sequence"/>
</dbReference>
<proteinExistence type="predicted"/>
<dbReference type="EMBL" id="ML122285">
    <property type="protein sequence ID" value="RPD56800.1"/>
    <property type="molecule type" value="Genomic_DNA"/>
</dbReference>
<name>A0A5C2S0H0_9APHY</name>
<sequence>MHSRICGKEMEAIGRARATCPFPQRKWTSDCYVALRERDAPRRSLERGRTEESRTTENMDVRGARARLTSAMRRSSIIPYVRFTGWRISVHEFTRIINWSPRASRCRRKRNMPGTAGRLLRFLMRERLCWETGNLQHVVLICNPSPTPRGVDYGRQRK</sequence>